<protein>
    <submittedName>
        <fullName evidence="1">Acetoacetate decarboxylase</fullName>
    </submittedName>
</protein>
<dbReference type="InterPro" id="IPR010451">
    <property type="entry name" value="Acetoacetate_decarboxylase"/>
</dbReference>
<dbReference type="Proteomes" id="UP000250434">
    <property type="component" value="Chromosome"/>
</dbReference>
<dbReference type="KEGG" id="aab:A4R43_13040"/>
<evidence type="ECO:0000313" key="2">
    <source>
        <dbReference type="Proteomes" id="UP000250434"/>
    </source>
</evidence>
<evidence type="ECO:0000313" key="1">
    <source>
        <dbReference type="EMBL" id="AXB48447.1"/>
    </source>
</evidence>
<dbReference type="AlphaFoldDB" id="A0A344LK73"/>
<reference evidence="1 2" key="1">
    <citation type="submission" date="2016-04" db="EMBL/GenBank/DDBJ databases">
        <title>Complete genome sequence and analysis of deep-sea sediment isolate, Amycolatopsis sp. WP1.</title>
        <authorList>
            <person name="Wang H."/>
            <person name="Chen S."/>
            <person name="Wu Q."/>
        </authorList>
    </citation>
    <scope>NUCLEOTIDE SEQUENCE [LARGE SCALE GENOMIC DNA]</scope>
    <source>
        <strain evidence="1 2">WP1</strain>
    </source>
</reference>
<organism evidence="1 2">
    <name type="scientific">Amycolatopsis albispora</name>
    <dbReference type="NCBI Taxonomy" id="1804986"/>
    <lineage>
        <taxon>Bacteria</taxon>
        <taxon>Bacillati</taxon>
        <taxon>Actinomycetota</taxon>
        <taxon>Actinomycetes</taxon>
        <taxon>Pseudonocardiales</taxon>
        <taxon>Pseudonocardiaceae</taxon>
        <taxon>Amycolatopsis</taxon>
    </lineage>
</organism>
<dbReference type="Pfam" id="PF06314">
    <property type="entry name" value="ADC"/>
    <property type="match status" value="1"/>
</dbReference>
<name>A0A344LK73_9PSEU</name>
<accession>A0A344LK73</accession>
<dbReference type="SUPFAM" id="SSF160104">
    <property type="entry name" value="Acetoacetate decarboxylase-like"/>
    <property type="match status" value="1"/>
</dbReference>
<dbReference type="EMBL" id="CP015163">
    <property type="protein sequence ID" value="AXB48447.1"/>
    <property type="molecule type" value="Genomic_DNA"/>
</dbReference>
<sequence>MILGQHVTMPVRIRDATAAAATFAVRAGPAREVVRYAGVDLAEPRQGRALCSLVFVRYVDGDLGPYHEFGVAFLIRSPTGRGVGAFIHWLPVNQAFTLEAGRSIWGFPKEMADIELGLSGRTRSCAVRVGGRFAVGFLVRPGIPVPSGAAATSIDAYTCLDGALRRTPWELRASAVRARAGGAEVRLGDHPIADELRRIGLPGRALFTSVIGRMRMSFGDAEVVR</sequence>
<dbReference type="InterPro" id="IPR023375">
    <property type="entry name" value="ADC_dom_sf"/>
</dbReference>
<dbReference type="GO" id="GO:0016829">
    <property type="term" value="F:lyase activity"/>
    <property type="evidence" value="ECO:0007669"/>
    <property type="project" value="InterPro"/>
</dbReference>
<dbReference type="Gene3D" id="2.40.400.10">
    <property type="entry name" value="Acetoacetate decarboxylase-like"/>
    <property type="match status" value="1"/>
</dbReference>
<proteinExistence type="predicted"/>
<dbReference type="OrthoDB" id="1633687at2"/>
<keyword evidence="2" id="KW-1185">Reference proteome</keyword>
<gene>
    <name evidence="1" type="ORF">A4R43_13040</name>
</gene>